<organism evidence="1 2">
    <name type="scientific">Moorena producens PAL-8-15-08-1</name>
    <dbReference type="NCBI Taxonomy" id="1458985"/>
    <lineage>
        <taxon>Bacteria</taxon>
        <taxon>Bacillati</taxon>
        <taxon>Cyanobacteriota</taxon>
        <taxon>Cyanophyceae</taxon>
        <taxon>Coleofasciculales</taxon>
        <taxon>Coleofasciculaceae</taxon>
        <taxon>Moorena</taxon>
    </lineage>
</organism>
<gene>
    <name evidence="1" type="ORF">BJP34_08590</name>
</gene>
<dbReference type="Proteomes" id="UP000177870">
    <property type="component" value="Chromosome"/>
</dbReference>
<evidence type="ECO:0008006" key="3">
    <source>
        <dbReference type="Google" id="ProtNLM"/>
    </source>
</evidence>
<sequence>MLQTEYEFTLPAGYVDKQGNLHREGTMRLATAADEIVPLKDPRVQSNPAYLIVILLSRVVTRIGSVEMINPKVIEGLFASDLAYLQDLYNRINGNGMRSLQIICPHCEKDFAVELDMSGEY</sequence>
<dbReference type="AlphaFoldDB" id="A0A1D8U2S6"/>
<dbReference type="STRING" id="1458985.BJP34_08590"/>
<name>A0A1D8U2S6_9CYAN</name>
<evidence type="ECO:0000313" key="1">
    <source>
        <dbReference type="EMBL" id="AOX04201.1"/>
    </source>
</evidence>
<protein>
    <recommendedName>
        <fullName evidence="3">Phage tail assembly protein</fullName>
    </recommendedName>
</protein>
<proteinExistence type="predicted"/>
<accession>A0A1D8U2S6</accession>
<dbReference type="KEGG" id="mpro:BJP34_08590"/>
<dbReference type="EMBL" id="CP017599">
    <property type="protein sequence ID" value="AOX04201.1"/>
    <property type="molecule type" value="Genomic_DNA"/>
</dbReference>
<evidence type="ECO:0000313" key="2">
    <source>
        <dbReference type="Proteomes" id="UP000177870"/>
    </source>
</evidence>
<reference evidence="2" key="1">
    <citation type="submission" date="2016-10" db="EMBL/GenBank/DDBJ databases">
        <title>Comparative genomics uncovers the prolific and rare metabolic potential of the cyanobacterial genus Moorea.</title>
        <authorList>
            <person name="Leao T."/>
            <person name="Castelao G."/>
            <person name="Korobeynikov A."/>
            <person name="Monroe E.A."/>
            <person name="Podell S."/>
            <person name="Glukhov E."/>
            <person name="Allen E."/>
            <person name="Gerwick W.H."/>
            <person name="Gerwick L."/>
        </authorList>
    </citation>
    <scope>NUCLEOTIDE SEQUENCE [LARGE SCALE GENOMIC DNA]</scope>
    <source>
        <strain evidence="2">PAL-8-15-08-1</strain>
    </source>
</reference>
<dbReference type="OrthoDB" id="9802230at2"/>